<dbReference type="GO" id="GO:0003887">
    <property type="term" value="F:DNA-directed DNA polymerase activity"/>
    <property type="evidence" value="ECO:0007669"/>
    <property type="project" value="UniProtKB-KW"/>
</dbReference>
<evidence type="ECO:0000259" key="8">
    <source>
        <dbReference type="SMART" id="SM00481"/>
    </source>
</evidence>
<evidence type="ECO:0000256" key="6">
    <source>
        <dbReference type="ARBA" id="ARBA00022932"/>
    </source>
</evidence>
<dbReference type="STRING" id="207559.Dde_2196"/>
<dbReference type="InterPro" id="IPR040982">
    <property type="entry name" value="DNA_pol3_finger"/>
</dbReference>
<dbReference type="InterPro" id="IPR016195">
    <property type="entry name" value="Pol/histidinol_Pase-like"/>
</dbReference>
<name>Q30ZA3_OLEA2</name>
<dbReference type="RefSeq" id="WP_011368088.1">
    <property type="nucleotide sequence ID" value="NC_007519.1"/>
</dbReference>
<keyword evidence="5" id="KW-0235">DNA replication</keyword>
<dbReference type="eggNOG" id="COG0587">
    <property type="taxonomic scope" value="Bacteria"/>
</dbReference>
<dbReference type="PANTHER" id="PTHR32294">
    <property type="entry name" value="DNA POLYMERASE III SUBUNIT ALPHA"/>
    <property type="match status" value="1"/>
</dbReference>
<accession>Q30ZA3</accession>
<keyword evidence="4 9" id="KW-0548">Nucleotidyltransferase</keyword>
<evidence type="ECO:0000256" key="2">
    <source>
        <dbReference type="ARBA" id="ARBA00019114"/>
    </source>
</evidence>
<dbReference type="SUPFAM" id="SSF89550">
    <property type="entry name" value="PHP domain-like"/>
    <property type="match status" value="1"/>
</dbReference>
<comment type="catalytic activity">
    <reaction evidence="7">
        <text>DNA(n) + a 2'-deoxyribonucleoside 5'-triphosphate = DNA(n+1) + diphosphate</text>
        <dbReference type="Rhea" id="RHEA:22508"/>
        <dbReference type="Rhea" id="RHEA-COMP:17339"/>
        <dbReference type="Rhea" id="RHEA-COMP:17340"/>
        <dbReference type="ChEBI" id="CHEBI:33019"/>
        <dbReference type="ChEBI" id="CHEBI:61560"/>
        <dbReference type="ChEBI" id="CHEBI:173112"/>
        <dbReference type="EC" id="2.7.7.7"/>
    </reaction>
</comment>
<dbReference type="InterPro" id="IPR041931">
    <property type="entry name" value="DNA_pol3_alpha_thumb_dom"/>
</dbReference>
<dbReference type="InterPro" id="IPR004013">
    <property type="entry name" value="PHP_dom"/>
</dbReference>
<dbReference type="Pfam" id="PF14579">
    <property type="entry name" value="HHH_6"/>
    <property type="match status" value="1"/>
</dbReference>
<gene>
    <name evidence="9" type="ordered locus">Dde_2196</name>
</gene>
<dbReference type="Gene3D" id="3.20.20.140">
    <property type="entry name" value="Metal-dependent hydrolases"/>
    <property type="match status" value="1"/>
</dbReference>
<dbReference type="NCBIfam" id="NF005298">
    <property type="entry name" value="PRK06826.1"/>
    <property type="match status" value="1"/>
</dbReference>
<dbReference type="NCBIfam" id="TIGR00594">
    <property type="entry name" value="polc"/>
    <property type="match status" value="1"/>
</dbReference>
<keyword evidence="6" id="KW-0239">DNA-directed DNA polymerase</keyword>
<keyword evidence="3 9" id="KW-0808">Transferase</keyword>
<dbReference type="Gene3D" id="1.10.10.1600">
    <property type="entry name" value="Bacterial DNA polymerase III alpha subunit, thumb domain"/>
    <property type="match status" value="1"/>
</dbReference>
<proteinExistence type="predicted"/>
<organism evidence="9 10">
    <name type="scientific">Oleidesulfovibrio alaskensis (strain ATCC BAA-1058 / DSM 17464 / G20)</name>
    <name type="common">Desulfovibrio alaskensis</name>
    <dbReference type="NCBI Taxonomy" id="207559"/>
    <lineage>
        <taxon>Bacteria</taxon>
        <taxon>Pseudomonadati</taxon>
        <taxon>Thermodesulfobacteriota</taxon>
        <taxon>Desulfovibrionia</taxon>
        <taxon>Desulfovibrionales</taxon>
        <taxon>Desulfovibrionaceae</taxon>
        <taxon>Oleidesulfovibrio</taxon>
    </lineage>
</organism>
<dbReference type="CDD" id="cd12113">
    <property type="entry name" value="PHP_PolIIIA_DnaE3"/>
    <property type="match status" value="1"/>
</dbReference>
<evidence type="ECO:0000313" key="10">
    <source>
        <dbReference type="Proteomes" id="UP000002710"/>
    </source>
</evidence>
<dbReference type="PANTHER" id="PTHR32294:SF0">
    <property type="entry name" value="DNA POLYMERASE III SUBUNIT ALPHA"/>
    <property type="match status" value="1"/>
</dbReference>
<evidence type="ECO:0000313" key="9">
    <source>
        <dbReference type="EMBL" id="ABB38993.1"/>
    </source>
</evidence>
<dbReference type="Pfam" id="PF17657">
    <property type="entry name" value="DNA_pol3_finger"/>
    <property type="match status" value="1"/>
</dbReference>
<feature type="domain" description="Polymerase/histidinol phosphatase N-terminal" evidence="8">
    <location>
        <begin position="5"/>
        <end position="72"/>
    </location>
</feature>
<dbReference type="Pfam" id="PF07733">
    <property type="entry name" value="DNA_pol3_alpha"/>
    <property type="match status" value="1"/>
</dbReference>
<protein>
    <recommendedName>
        <fullName evidence="2">DNA polymerase III subunit alpha</fullName>
        <ecNumber evidence="1">2.7.7.7</ecNumber>
    </recommendedName>
</protein>
<dbReference type="InterPro" id="IPR004805">
    <property type="entry name" value="DnaE2/DnaE/PolC"/>
</dbReference>
<evidence type="ECO:0000256" key="5">
    <source>
        <dbReference type="ARBA" id="ARBA00022705"/>
    </source>
</evidence>
<dbReference type="HOGENOM" id="CLU_001600_0_0_7"/>
<dbReference type="InterPro" id="IPR011708">
    <property type="entry name" value="DNA_pol3_alpha_NTPase_dom"/>
</dbReference>
<dbReference type="Pfam" id="PF02811">
    <property type="entry name" value="PHP"/>
    <property type="match status" value="1"/>
</dbReference>
<dbReference type="KEGG" id="dde:Dde_2196"/>
<dbReference type="CDD" id="cd04485">
    <property type="entry name" value="DnaE_OBF"/>
    <property type="match status" value="1"/>
</dbReference>
<dbReference type="SMART" id="SM00481">
    <property type="entry name" value="POLIIIAc"/>
    <property type="match status" value="1"/>
</dbReference>
<dbReference type="Proteomes" id="UP000002710">
    <property type="component" value="Chromosome"/>
</dbReference>
<evidence type="ECO:0000256" key="1">
    <source>
        <dbReference type="ARBA" id="ARBA00012417"/>
    </source>
</evidence>
<dbReference type="InterPro" id="IPR003141">
    <property type="entry name" value="Pol/His_phosphatase_N"/>
</dbReference>
<evidence type="ECO:0000256" key="7">
    <source>
        <dbReference type="ARBA" id="ARBA00049244"/>
    </source>
</evidence>
<dbReference type="InterPro" id="IPR029460">
    <property type="entry name" value="DNAPol_HHH"/>
</dbReference>
<dbReference type="Gene3D" id="1.10.150.870">
    <property type="match status" value="1"/>
</dbReference>
<dbReference type="GO" id="GO:0008408">
    <property type="term" value="F:3'-5' exonuclease activity"/>
    <property type="evidence" value="ECO:0007669"/>
    <property type="project" value="InterPro"/>
</dbReference>
<evidence type="ECO:0000256" key="3">
    <source>
        <dbReference type="ARBA" id="ARBA00022679"/>
    </source>
</evidence>
<dbReference type="NCBIfam" id="NF004226">
    <property type="entry name" value="PRK05673.1"/>
    <property type="match status" value="1"/>
</dbReference>
<evidence type="ECO:0000256" key="4">
    <source>
        <dbReference type="ARBA" id="ARBA00022695"/>
    </source>
</evidence>
<dbReference type="EC" id="2.7.7.7" evidence="1"/>
<sequence length="1165" mass="131814">MPQFVHLHCHTEYSLLDGAIRLKDLCEKAKEFDMSAVAITDHGNMYGAVYFYQMAQKMGLKPIIGCEVYVAHGDHTDKTGDMAKKRYHLVLLAQNRTGYHNLAKLVTRGFTEGFHYKPRVSKDLLRQYSEGIIALSACLAGEIPRALLNEGMDRAIELAREYAEIYPDRFYLEVQSNGLKEQDELNDKLIELAGITGLPLVATNDCHYLEKTDVEAHDTLLCIQTGAKVTDERRMRFETTELYYKSPDEMAAAFAHVPEAIENTVKIAGQIDVTLDLGNYYFPNYELPEGMTLEDEFRKLSHEGLQKRLEILPYRDQIDEPAYWQRLEKELDVICSMGFPGYFLIVQDFINWAKDNKIPVGPGRGSAAGSIVAWALKITNLDPIPYNLLFERFLNNERVSMPDIDVDFCERRRGEVIQYVGRKYGEDSVAQITTFGKMKAKAVVRDVARALGLSFQDGDRIAKLIPEDLKMTIKKALDMEPDLKTLYTNDPQIRKLLDISMRLEGLSRHASTHAAGVVISDKPMFEYLPLYRDKKGGIVTQFDMKIVEKVGLVKFDFLGLRTMTLVQDALDLIAMQGLTPPDLDTMSLEDKETYELYSRGETDGVFQVESSGMRQYLRMLRPSCFDDVIAMLALYRPGPLGSGMVDEFIKRKHGEVAVTYPLESLKDCLRDTYGVIVYQEQVMQIAQIVANYTLGGADLLRRAMGKKNAEAMAEERIKFTKGAKENNVPEAKATEIFDLMEKFAEYGFNKSHSAAYALISYYTAYLKVHYPVEFMAALMTSEMNNQEKVLKYVACCKDMGVEVLAPNVQISRREFSVLDGKVTYGLGGIKNVGDEAIREIVRAREEDGPFQSMLDLCMRVNLRKVTKRVLENLIKSGACDCLGCTRQGMVAGLDTVVARAQKKAKEKASNQISMFSVMEQEPQTCPGLGFDCPEQSMEEWDDEEKLRKEKEALGFYLSSHPLQPYRKEIFRLRLTPLEDCREMGPEQSFKSAVLVTSIKEILTKKGHRMAFCQVEDLTASGECIFFPEAYAECREMLQSDQPLLLEAKISDKKDDEQPAKQDDEEEILKEIKVIGEAVIPLAKACHESEEPVTIELGLHQLHSSDLDSLKALLRKNKGTIPVNVQLVIEDSWCLLQLGPEYSIQPGPVFDNDFNQWKMKGKTTHA</sequence>
<reference evidence="9 10" key="1">
    <citation type="journal article" date="2011" name="J. Bacteriol.">
        <title>Complete genome sequence and updated annotation of Desulfovibrio alaskensis G20.</title>
        <authorList>
            <person name="Hauser L.J."/>
            <person name="Land M.L."/>
            <person name="Brown S.D."/>
            <person name="Larimer F."/>
            <person name="Keller K.L."/>
            <person name="Rapp-Giles B.J."/>
            <person name="Price M.N."/>
            <person name="Lin M."/>
            <person name="Bruce D.C."/>
            <person name="Detter J.C."/>
            <person name="Tapia R."/>
            <person name="Han C.S."/>
            <person name="Goodwin L.A."/>
            <person name="Cheng J.F."/>
            <person name="Pitluck S."/>
            <person name="Copeland A."/>
            <person name="Lucas S."/>
            <person name="Nolan M."/>
            <person name="Lapidus A.L."/>
            <person name="Palumbo A.V."/>
            <person name="Wall J.D."/>
        </authorList>
    </citation>
    <scope>NUCLEOTIDE SEQUENCE [LARGE SCALE GENOMIC DNA]</scope>
    <source>
        <strain evidence="10">ATCC BAA 1058 / DSM 17464 / G20</strain>
    </source>
</reference>
<dbReference type="EMBL" id="CP000112">
    <property type="protein sequence ID" value="ABB38993.1"/>
    <property type="molecule type" value="Genomic_DNA"/>
</dbReference>
<keyword evidence="10" id="KW-1185">Reference proteome</keyword>
<dbReference type="AlphaFoldDB" id="Q30ZA3"/>
<dbReference type="GO" id="GO:0006260">
    <property type="term" value="P:DNA replication"/>
    <property type="evidence" value="ECO:0007669"/>
    <property type="project" value="UniProtKB-KW"/>
</dbReference>